<dbReference type="PANTHER" id="PTHR11545:SF2">
    <property type="entry name" value="LARGE RIBOSOMAL SUBUNIT PROTEIN UL13M"/>
    <property type="match status" value="1"/>
</dbReference>
<evidence type="ECO:0000313" key="9">
    <source>
        <dbReference type="EMBL" id="BBY22587.1"/>
    </source>
</evidence>
<dbReference type="PROSITE" id="PS00783">
    <property type="entry name" value="RIBOSOMAL_L13"/>
    <property type="match status" value="1"/>
</dbReference>
<sequence>MSVAETKPQPWTPLTGTRLEPGSTREIEKVSAVPTYAPKAGDTTRSWYVIDATDVVLGRLAVAAATLLRGKHKPTFAPNVDGGDYVIVINADKVALSGDKLQSKLAYSHSGYPGGLRKRTIGELLEKHPTRVVENAIVGMLPHSKLSRQIQKKLHVYAGPQHPHAAQQPVPFEIKQVAQ</sequence>
<feature type="region of interest" description="Disordered" evidence="8">
    <location>
        <begin position="1"/>
        <end position="20"/>
    </location>
</feature>
<dbReference type="KEGG" id="msto:MSTO_27920"/>
<evidence type="ECO:0000256" key="8">
    <source>
        <dbReference type="SAM" id="MobiDB-lite"/>
    </source>
</evidence>
<dbReference type="InterPro" id="IPR023563">
    <property type="entry name" value="Ribosomal_uL13_CS"/>
</dbReference>
<evidence type="ECO:0000256" key="4">
    <source>
        <dbReference type="ARBA" id="ARBA00035201"/>
    </source>
</evidence>
<dbReference type="HAMAP" id="MF_01366">
    <property type="entry name" value="Ribosomal_uL13"/>
    <property type="match status" value="1"/>
</dbReference>
<protein>
    <recommendedName>
        <fullName evidence="4 5">Large ribosomal subunit protein uL13</fullName>
    </recommendedName>
</protein>
<dbReference type="FunFam" id="3.90.1180.10:FF:000001">
    <property type="entry name" value="50S ribosomal protein L13"/>
    <property type="match status" value="1"/>
</dbReference>
<dbReference type="Proteomes" id="UP000467130">
    <property type="component" value="Chromosome"/>
</dbReference>
<evidence type="ECO:0000256" key="5">
    <source>
        <dbReference type="HAMAP-Rule" id="MF_01366"/>
    </source>
</evidence>
<comment type="subunit">
    <text evidence="5">Part of the 50S ribosomal subunit.</text>
</comment>
<dbReference type="PANTHER" id="PTHR11545">
    <property type="entry name" value="RIBOSOMAL PROTEIN L13"/>
    <property type="match status" value="1"/>
</dbReference>
<evidence type="ECO:0000313" key="10">
    <source>
        <dbReference type="Proteomes" id="UP000467130"/>
    </source>
</evidence>
<organism evidence="9 10">
    <name type="scientific">Mycobacterium stomatepiae</name>
    <dbReference type="NCBI Taxonomy" id="470076"/>
    <lineage>
        <taxon>Bacteria</taxon>
        <taxon>Bacillati</taxon>
        <taxon>Actinomycetota</taxon>
        <taxon>Actinomycetes</taxon>
        <taxon>Mycobacteriales</taxon>
        <taxon>Mycobacteriaceae</taxon>
        <taxon>Mycobacterium</taxon>
        <taxon>Mycobacterium simiae complex</taxon>
    </lineage>
</organism>
<proteinExistence type="inferred from homology"/>
<dbReference type="GO" id="GO:0022625">
    <property type="term" value="C:cytosolic large ribosomal subunit"/>
    <property type="evidence" value="ECO:0007669"/>
    <property type="project" value="TreeGrafter"/>
</dbReference>
<dbReference type="InterPro" id="IPR005822">
    <property type="entry name" value="Ribosomal_uL13"/>
</dbReference>
<gene>
    <name evidence="5 7 9" type="primary">rplM</name>
    <name evidence="9" type="ORF">MSTO_27920</name>
</gene>
<name>A0A7I7Q971_9MYCO</name>
<accession>A0A7I7Q971</accession>
<evidence type="ECO:0000256" key="2">
    <source>
        <dbReference type="ARBA" id="ARBA00022980"/>
    </source>
</evidence>
<dbReference type="InterPro" id="IPR036899">
    <property type="entry name" value="Ribosomal_uL13_sf"/>
</dbReference>
<dbReference type="EMBL" id="AP022587">
    <property type="protein sequence ID" value="BBY22587.1"/>
    <property type="molecule type" value="Genomic_DNA"/>
</dbReference>
<evidence type="ECO:0000256" key="1">
    <source>
        <dbReference type="ARBA" id="ARBA00006227"/>
    </source>
</evidence>
<dbReference type="InterPro" id="IPR005823">
    <property type="entry name" value="Ribosomal_uL13_bac-type"/>
</dbReference>
<dbReference type="Pfam" id="PF00572">
    <property type="entry name" value="Ribosomal_L13"/>
    <property type="match status" value="1"/>
</dbReference>
<dbReference type="NCBIfam" id="TIGR01066">
    <property type="entry name" value="rplM_bact"/>
    <property type="match status" value="1"/>
</dbReference>
<dbReference type="GO" id="GO:0003729">
    <property type="term" value="F:mRNA binding"/>
    <property type="evidence" value="ECO:0007669"/>
    <property type="project" value="UniProtKB-ARBA"/>
</dbReference>
<evidence type="ECO:0000256" key="7">
    <source>
        <dbReference type="RuleBase" id="RU003878"/>
    </source>
</evidence>
<dbReference type="CDD" id="cd00392">
    <property type="entry name" value="Ribosomal_L13"/>
    <property type="match status" value="1"/>
</dbReference>
<keyword evidence="10" id="KW-1185">Reference proteome</keyword>
<evidence type="ECO:0000256" key="6">
    <source>
        <dbReference type="RuleBase" id="RU003877"/>
    </source>
</evidence>
<dbReference type="SUPFAM" id="SSF52161">
    <property type="entry name" value="Ribosomal protein L13"/>
    <property type="match status" value="1"/>
</dbReference>
<dbReference type="GO" id="GO:0006412">
    <property type="term" value="P:translation"/>
    <property type="evidence" value="ECO:0007669"/>
    <property type="project" value="UniProtKB-UniRule"/>
</dbReference>
<dbReference type="GO" id="GO:0017148">
    <property type="term" value="P:negative regulation of translation"/>
    <property type="evidence" value="ECO:0007669"/>
    <property type="project" value="TreeGrafter"/>
</dbReference>
<reference evidence="9 10" key="1">
    <citation type="journal article" date="2019" name="Emerg. Microbes Infect.">
        <title>Comprehensive subspecies identification of 175 nontuberculous mycobacteria species based on 7547 genomic profiles.</title>
        <authorList>
            <person name="Matsumoto Y."/>
            <person name="Kinjo T."/>
            <person name="Motooka D."/>
            <person name="Nabeya D."/>
            <person name="Jung N."/>
            <person name="Uechi K."/>
            <person name="Horii T."/>
            <person name="Iida T."/>
            <person name="Fujita J."/>
            <person name="Nakamura S."/>
        </authorList>
    </citation>
    <scope>NUCLEOTIDE SEQUENCE [LARGE SCALE GENOMIC DNA]</scope>
    <source>
        <strain evidence="9 10">JCM 17783</strain>
    </source>
</reference>
<dbReference type="AlphaFoldDB" id="A0A7I7Q971"/>
<comment type="function">
    <text evidence="5 7">This protein is one of the early assembly proteins of the 50S ribosomal subunit, although it is not seen to bind rRNA by itself. It is important during the early stages of 50S assembly.</text>
</comment>
<dbReference type="Gene3D" id="3.90.1180.10">
    <property type="entry name" value="Ribosomal protein L13"/>
    <property type="match status" value="1"/>
</dbReference>
<keyword evidence="2 5" id="KW-0689">Ribosomal protein</keyword>
<keyword evidence="3 5" id="KW-0687">Ribonucleoprotein</keyword>
<dbReference type="GO" id="GO:0003735">
    <property type="term" value="F:structural constituent of ribosome"/>
    <property type="evidence" value="ECO:0007669"/>
    <property type="project" value="InterPro"/>
</dbReference>
<evidence type="ECO:0000256" key="3">
    <source>
        <dbReference type="ARBA" id="ARBA00023274"/>
    </source>
</evidence>
<comment type="similarity">
    <text evidence="1 5 6">Belongs to the universal ribosomal protein uL13 family.</text>
</comment>